<gene>
    <name evidence="3" type="ordered locus">TOPB45_0924</name>
</gene>
<dbReference type="eggNOG" id="COG0457">
    <property type="taxonomic scope" value="Bacteria"/>
</dbReference>
<evidence type="ECO:0000256" key="2">
    <source>
        <dbReference type="SAM" id="Phobius"/>
    </source>
</evidence>
<dbReference type="InterPro" id="IPR011990">
    <property type="entry name" value="TPR-like_helical_dom_sf"/>
</dbReference>
<dbReference type="AlphaFoldDB" id="F8C5N8"/>
<protein>
    <submittedName>
        <fullName evidence="3">Tetratricopeptide TPR_2 repeat-containing protein</fullName>
    </submittedName>
</protein>
<accession>F8C5N8</accession>
<dbReference type="Pfam" id="PF13181">
    <property type="entry name" value="TPR_8"/>
    <property type="match status" value="1"/>
</dbReference>
<feature type="transmembrane region" description="Helical" evidence="2">
    <location>
        <begin position="32"/>
        <end position="55"/>
    </location>
</feature>
<keyword evidence="2" id="KW-0812">Transmembrane</keyword>
<dbReference type="HOGENOM" id="CLU_1061452_0_0_0"/>
<dbReference type="PATRIC" id="fig|795359.3.peg.934"/>
<dbReference type="SMART" id="SM00028">
    <property type="entry name" value="TPR"/>
    <property type="match status" value="1"/>
</dbReference>
<name>F8C5N8_THEGP</name>
<organism evidence="3 4">
    <name type="scientific">Thermodesulfobacterium geofontis (strain OPF15)</name>
    <dbReference type="NCBI Taxonomy" id="795359"/>
    <lineage>
        <taxon>Bacteria</taxon>
        <taxon>Pseudomonadati</taxon>
        <taxon>Thermodesulfobacteriota</taxon>
        <taxon>Thermodesulfobacteria</taxon>
        <taxon>Thermodesulfobacteriales</taxon>
        <taxon>Thermodesulfobacteriaceae</taxon>
        <taxon>Thermodesulfobacterium</taxon>
    </lineage>
</organism>
<keyword evidence="1" id="KW-0802">TPR repeat</keyword>
<evidence type="ECO:0000313" key="4">
    <source>
        <dbReference type="Proteomes" id="UP000006583"/>
    </source>
</evidence>
<evidence type="ECO:0000256" key="1">
    <source>
        <dbReference type="PROSITE-ProRule" id="PRU00339"/>
    </source>
</evidence>
<dbReference type="RefSeq" id="WP_013909719.1">
    <property type="nucleotide sequence ID" value="NC_015682.1"/>
</dbReference>
<dbReference type="OrthoDB" id="358807at2"/>
<dbReference type="Gene3D" id="1.25.40.10">
    <property type="entry name" value="Tetratricopeptide repeat domain"/>
    <property type="match status" value="1"/>
</dbReference>
<dbReference type="KEGG" id="top:TOPB45_0924"/>
<dbReference type="SUPFAM" id="SSF48452">
    <property type="entry name" value="TPR-like"/>
    <property type="match status" value="1"/>
</dbReference>
<dbReference type="PROSITE" id="PS50005">
    <property type="entry name" value="TPR"/>
    <property type="match status" value="1"/>
</dbReference>
<evidence type="ECO:0000313" key="3">
    <source>
        <dbReference type="EMBL" id="AEH23021.1"/>
    </source>
</evidence>
<dbReference type="EMBL" id="CP002829">
    <property type="protein sequence ID" value="AEH23021.1"/>
    <property type="molecule type" value="Genomic_DNA"/>
</dbReference>
<keyword evidence="2" id="KW-0472">Membrane</keyword>
<reference evidence="3 4" key="1">
    <citation type="journal article" date="2013" name="Genome Announc.">
        <title>Complete genome sequence of the hyperthermophilic sulfate-reducing bacterium Thermodesulfobacterium geofontis OPF15T.</title>
        <authorList>
            <person name="Elkins J.G."/>
            <person name="Hamilton-Brehm S.D."/>
            <person name="Lucas S."/>
            <person name="Han J."/>
            <person name="Lapidus A."/>
            <person name="Cheng J.F."/>
            <person name="Goodwin L.A."/>
            <person name="Pitluck S."/>
            <person name="Peters L."/>
            <person name="Mikhailova N."/>
            <person name="Davenport K.W."/>
            <person name="Detter J.C."/>
            <person name="Han C.S."/>
            <person name="Tapia R."/>
            <person name="Land M.L."/>
            <person name="Hauser L."/>
            <person name="Kyrpides N.C."/>
            <person name="Ivanova N.N."/>
            <person name="Pagani I."/>
            <person name="Bruce D."/>
            <person name="Woyke T."/>
            <person name="Cottingham R.W."/>
        </authorList>
    </citation>
    <scope>NUCLEOTIDE SEQUENCE [LARGE SCALE GENOMIC DNA]</scope>
    <source>
        <strain evidence="3 4">OPF15</strain>
    </source>
</reference>
<dbReference type="InterPro" id="IPR019734">
    <property type="entry name" value="TPR_rpt"/>
</dbReference>
<keyword evidence="2" id="KW-1133">Transmembrane helix</keyword>
<proteinExistence type="predicted"/>
<dbReference type="Proteomes" id="UP000006583">
    <property type="component" value="Chromosome"/>
</dbReference>
<feature type="repeat" description="TPR" evidence="1">
    <location>
        <begin position="185"/>
        <end position="218"/>
    </location>
</feature>
<sequence>MGSFYEIIKNLKIPEEKRKPEGKRVFKIKPRILFLSFFSLLVLSGLALVIFSYYMKSYYTKDVKITSQEGLKPPISSPQVNETVSITKPLPQEEVAKPIPKKKLAKTSPIFKNALAKNISKPKTTQTSVISKPKEEKEPSIEGFLLTKEDLLNNLLLVAEEERKGGNCRKAISYYKSYLKERENPLVMNNLGACLIELGDFDSAINIFNRAFSLKNDPEIKYNLIIAYFKKGDKEKACFELKKLDANSFLDERIKRLIELCK</sequence>
<dbReference type="STRING" id="795359.TOPB45_0924"/>
<keyword evidence="4" id="KW-1185">Reference proteome</keyword>